<dbReference type="PROSITE" id="PS51257">
    <property type="entry name" value="PROKAR_LIPOPROTEIN"/>
    <property type="match status" value="1"/>
</dbReference>
<dbReference type="PANTHER" id="PTHR31528:SF15">
    <property type="entry name" value="RIBOFLAVIN-BINDING PROTEIN RIBY"/>
    <property type="match status" value="1"/>
</dbReference>
<evidence type="ECO:0000259" key="2">
    <source>
        <dbReference type="Pfam" id="PF09084"/>
    </source>
</evidence>
<evidence type="ECO:0000256" key="1">
    <source>
        <dbReference type="SAM" id="SignalP"/>
    </source>
</evidence>
<evidence type="ECO:0000313" key="3">
    <source>
        <dbReference type="EMBL" id="REG08572.1"/>
    </source>
</evidence>
<name>A0A347ZNT8_9CHLR</name>
<sequence length="325" mass="35389">MKKKSILWSVILLLLMLTACAKEPAMSTIKLPVGYIPNVQFAPLYVAIDKGYYADEGLEVELDYNMETDAVALLGAGEFQFAIASGEQVLLGRAQELPVVYVLNWYQDYPVGVVAKTEQNITSPQDLAGKKIGIPGLYGTSYIGFIALLNAGGLQESDVTLDSIGYTQVESLSNDMEDAAVIYVANEPAKLRAEGYDVNVLAVSDYISLVGNGLLTSQEMIEKQPDVVAAMVRATSKGIQYTAAHPDEAYEICTKYVDNLASLSPQEQELQRAVLDGSIALYQMEQPGYSDPQAWQNMDDLLLQMGLISEPLDVSAAFSNDFLPE</sequence>
<dbReference type="InterPro" id="IPR027939">
    <property type="entry name" value="NMT1/THI5"/>
</dbReference>
<dbReference type="OrthoDB" id="9815602at2"/>
<protein>
    <submittedName>
        <fullName evidence="3">NitT/TauT family transport system substrate-binding protein</fullName>
    </submittedName>
</protein>
<organism evidence="3 4">
    <name type="scientific">Pelolinea submarina</name>
    <dbReference type="NCBI Taxonomy" id="913107"/>
    <lineage>
        <taxon>Bacteria</taxon>
        <taxon>Bacillati</taxon>
        <taxon>Chloroflexota</taxon>
        <taxon>Anaerolineae</taxon>
        <taxon>Anaerolineales</taxon>
        <taxon>Anaerolineaceae</taxon>
        <taxon>Pelolinea</taxon>
    </lineage>
</organism>
<keyword evidence="1" id="KW-0732">Signal</keyword>
<feature type="domain" description="SsuA/THI5-like" evidence="2">
    <location>
        <begin position="38"/>
        <end position="249"/>
    </location>
</feature>
<dbReference type="AlphaFoldDB" id="A0A347ZNT8"/>
<dbReference type="Gene3D" id="3.40.190.10">
    <property type="entry name" value="Periplasmic binding protein-like II"/>
    <property type="match status" value="2"/>
</dbReference>
<dbReference type="EMBL" id="QUMS01000002">
    <property type="protein sequence ID" value="REG08572.1"/>
    <property type="molecule type" value="Genomic_DNA"/>
</dbReference>
<proteinExistence type="predicted"/>
<feature type="signal peptide" evidence="1">
    <location>
        <begin position="1"/>
        <end position="21"/>
    </location>
</feature>
<dbReference type="PANTHER" id="PTHR31528">
    <property type="entry name" value="4-AMINO-5-HYDROXYMETHYL-2-METHYLPYRIMIDINE PHOSPHATE SYNTHASE THI11-RELATED"/>
    <property type="match status" value="1"/>
</dbReference>
<dbReference type="Pfam" id="PF09084">
    <property type="entry name" value="NMT1"/>
    <property type="match status" value="1"/>
</dbReference>
<dbReference type="RefSeq" id="WP_116225223.1">
    <property type="nucleotide sequence ID" value="NZ_AP018437.1"/>
</dbReference>
<evidence type="ECO:0000313" key="4">
    <source>
        <dbReference type="Proteomes" id="UP000256388"/>
    </source>
</evidence>
<dbReference type="InterPro" id="IPR015168">
    <property type="entry name" value="SsuA/THI5"/>
</dbReference>
<dbReference type="SUPFAM" id="SSF53850">
    <property type="entry name" value="Periplasmic binding protein-like II"/>
    <property type="match status" value="1"/>
</dbReference>
<keyword evidence="4" id="KW-1185">Reference proteome</keyword>
<feature type="chain" id="PRO_5030063551" evidence="1">
    <location>
        <begin position="22"/>
        <end position="325"/>
    </location>
</feature>
<dbReference type="Proteomes" id="UP000256388">
    <property type="component" value="Unassembled WGS sequence"/>
</dbReference>
<reference evidence="3 4" key="1">
    <citation type="submission" date="2018-08" db="EMBL/GenBank/DDBJ databases">
        <title>Genomic Encyclopedia of Type Strains, Phase IV (KMG-IV): sequencing the most valuable type-strain genomes for metagenomic binning, comparative biology and taxonomic classification.</title>
        <authorList>
            <person name="Goeker M."/>
        </authorList>
    </citation>
    <scope>NUCLEOTIDE SEQUENCE [LARGE SCALE GENOMIC DNA]</scope>
    <source>
        <strain evidence="3 4">DSM 23923</strain>
    </source>
</reference>
<comment type="caution">
    <text evidence="3">The sequence shown here is derived from an EMBL/GenBank/DDBJ whole genome shotgun (WGS) entry which is preliminary data.</text>
</comment>
<gene>
    <name evidence="3" type="ORF">DFR64_1944</name>
</gene>
<dbReference type="GO" id="GO:0009228">
    <property type="term" value="P:thiamine biosynthetic process"/>
    <property type="evidence" value="ECO:0007669"/>
    <property type="project" value="InterPro"/>
</dbReference>
<accession>A0A347ZNT8</accession>